<keyword evidence="2" id="KW-1185">Reference proteome</keyword>
<dbReference type="RefSeq" id="WP_147109835.1">
    <property type="nucleotide sequence ID" value="NZ_BJVJ01000038.1"/>
</dbReference>
<dbReference type="PANTHER" id="PTHR38479">
    <property type="entry name" value="LMO0824 PROTEIN"/>
    <property type="match status" value="1"/>
</dbReference>
<dbReference type="InterPro" id="IPR009351">
    <property type="entry name" value="AlkZ-like"/>
</dbReference>
<evidence type="ECO:0000313" key="2">
    <source>
        <dbReference type="Proteomes" id="UP000321685"/>
    </source>
</evidence>
<dbReference type="EMBL" id="BJVJ01000038">
    <property type="protein sequence ID" value="GEL24676.1"/>
    <property type="molecule type" value="Genomic_DNA"/>
</dbReference>
<sequence length="397" mass="42306">MERITVAARRARLVARHRLSAATRASREPTATRASGDPAGVVEAASAVLGLHATDPATVHLSALARTDGAVVADVEDALYTKRSLVRMLGMRRTVWVLDRDTAALVQHGCAHTVAATQRRRLVGHLDGSGIPDAAAWLAEVEAETLAALHTRGEAFAAELATDVPRLRTRIAATGQNATARVLLQLAVDGHIVRGRPRGSWTSTQYRWSPAATWLGDPLAAPSVEAAQAGLAARWLTVFGPAPVSDLRWFTGWTARETTRALAALDVVDVDLGATPGIRLADDPVPEAEPPAEAVLLPALDPTPMGWQSRDWFLGAHRDLLFDRTGNIGPTVWWEGRVVGGWAQRDGGEVVVRLLEDVGTEAAAAVDAAAHRVAAHVDGTRVVPRFRTPLEKELASG</sequence>
<evidence type="ECO:0008006" key="3">
    <source>
        <dbReference type="Google" id="ProtNLM"/>
    </source>
</evidence>
<comment type="caution">
    <text evidence="1">The sequence shown here is derived from an EMBL/GenBank/DDBJ whole genome shotgun (WGS) entry which is preliminary data.</text>
</comment>
<dbReference type="Pfam" id="PF06224">
    <property type="entry name" value="AlkZ-like"/>
    <property type="match status" value="1"/>
</dbReference>
<dbReference type="PANTHER" id="PTHR38479:SF2">
    <property type="entry name" value="WINGED HELIX DNA-BINDING DOMAIN-CONTAINING PROTEIN"/>
    <property type="match status" value="1"/>
</dbReference>
<organism evidence="1 2">
    <name type="scientific">Pseudonocardia sulfidoxydans NBRC 16205</name>
    <dbReference type="NCBI Taxonomy" id="1223511"/>
    <lineage>
        <taxon>Bacteria</taxon>
        <taxon>Bacillati</taxon>
        <taxon>Actinomycetota</taxon>
        <taxon>Actinomycetes</taxon>
        <taxon>Pseudonocardiales</taxon>
        <taxon>Pseudonocardiaceae</taxon>
        <taxon>Pseudonocardia</taxon>
    </lineage>
</organism>
<evidence type="ECO:0000313" key="1">
    <source>
        <dbReference type="EMBL" id="GEL24676.1"/>
    </source>
</evidence>
<protein>
    <recommendedName>
        <fullName evidence="3">Winged helix DNA-binding domain-containing protein</fullName>
    </recommendedName>
</protein>
<accession>A0A511DIP4</accession>
<dbReference type="Proteomes" id="UP000321685">
    <property type="component" value="Unassembled WGS sequence"/>
</dbReference>
<name>A0A511DIP4_9PSEU</name>
<reference evidence="1 2" key="1">
    <citation type="submission" date="2019-07" db="EMBL/GenBank/DDBJ databases">
        <title>Whole genome shotgun sequence of Pseudonocardia sulfidoxydans NBRC 16205.</title>
        <authorList>
            <person name="Hosoyama A."/>
            <person name="Uohara A."/>
            <person name="Ohji S."/>
            <person name="Ichikawa N."/>
        </authorList>
    </citation>
    <scope>NUCLEOTIDE SEQUENCE [LARGE SCALE GENOMIC DNA]</scope>
    <source>
        <strain evidence="1 2">NBRC 16205</strain>
    </source>
</reference>
<proteinExistence type="predicted"/>
<gene>
    <name evidence="1" type="ORF">PSU4_36300</name>
</gene>
<dbReference type="AlphaFoldDB" id="A0A511DIP4"/>
<dbReference type="OrthoDB" id="9148135at2"/>